<evidence type="ECO:0000313" key="2">
    <source>
        <dbReference type="EMBL" id="SFM39443.1"/>
    </source>
</evidence>
<feature type="compositionally biased region" description="Basic and acidic residues" evidence="1">
    <location>
        <begin position="133"/>
        <end position="148"/>
    </location>
</feature>
<accession>A0A1I4QII9</accession>
<organism evidence="2 3">
    <name type="scientific">Thermodesulforhabdus norvegica</name>
    <dbReference type="NCBI Taxonomy" id="39841"/>
    <lineage>
        <taxon>Bacteria</taxon>
        <taxon>Pseudomonadati</taxon>
        <taxon>Thermodesulfobacteriota</taxon>
        <taxon>Syntrophobacteria</taxon>
        <taxon>Syntrophobacterales</taxon>
        <taxon>Thermodesulforhabdaceae</taxon>
        <taxon>Thermodesulforhabdus</taxon>
    </lineage>
</organism>
<dbReference type="Proteomes" id="UP000199611">
    <property type="component" value="Unassembled WGS sequence"/>
</dbReference>
<name>A0A1I4QII9_9BACT</name>
<dbReference type="STRING" id="39841.SAMN05660836_00038"/>
<keyword evidence="3" id="KW-1185">Reference proteome</keyword>
<reference evidence="2 3" key="1">
    <citation type="submission" date="2016-10" db="EMBL/GenBank/DDBJ databases">
        <authorList>
            <person name="de Groot N.N."/>
        </authorList>
    </citation>
    <scope>NUCLEOTIDE SEQUENCE [LARGE SCALE GENOMIC DNA]</scope>
    <source>
        <strain evidence="2 3">DSM 9990</strain>
    </source>
</reference>
<evidence type="ECO:0000313" key="3">
    <source>
        <dbReference type="Proteomes" id="UP000199611"/>
    </source>
</evidence>
<proteinExistence type="predicted"/>
<feature type="region of interest" description="Disordered" evidence="1">
    <location>
        <begin position="133"/>
        <end position="165"/>
    </location>
</feature>
<dbReference type="EMBL" id="FOUU01000001">
    <property type="protein sequence ID" value="SFM39443.1"/>
    <property type="molecule type" value="Genomic_DNA"/>
</dbReference>
<dbReference type="RefSeq" id="WP_093392482.1">
    <property type="nucleotide sequence ID" value="NZ_FOUU01000001.1"/>
</dbReference>
<evidence type="ECO:0000256" key="1">
    <source>
        <dbReference type="SAM" id="MobiDB-lite"/>
    </source>
</evidence>
<dbReference type="AlphaFoldDB" id="A0A1I4QII9"/>
<gene>
    <name evidence="2" type="ORF">SAMN05660836_00038</name>
</gene>
<sequence length="165" mass="18454">MSDKCPFREGCYIIEEAYIVPAGRVDLGVPLYDATLTVEPDPSGRLITHGAGLVSNVAVISLLEDYDRLDIIMKMGQGFCFHLKNPIIQGGKVFSDKVKSRIRFIPQDSFDQIEDEIFNRWVTSLRIVNGKDENGNGDFTGRHRDQDNTPHPACLCEKPDSEAQP</sequence>
<dbReference type="OrthoDB" id="5517342at2"/>
<protein>
    <submittedName>
        <fullName evidence="2">Uncharacterized protein</fullName>
    </submittedName>
</protein>